<dbReference type="PANTHER" id="PTHR31676:SF96">
    <property type="entry name" value="EXPRESSED PROTEIN"/>
    <property type="match status" value="1"/>
</dbReference>
<organism evidence="2 3">
    <name type="scientific">Turnera subulata</name>
    <dbReference type="NCBI Taxonomy" id="218843"/>
    <lineage>
        <taxon>Eukaryota</taxon>
        <taxon>Viridiplantae</taxon>
        <taxon>Streptophyta</taxon>
        <taxon>Embryophyta</taxon>
        <taxon>Tracheophyta</taxon>
        <taxon>Spermatophyta</taxon>
        <taxon>Magnoliopsida</taxon>
        <taxon>eudicotyledons</taxon>
        <taxon>Gunneridae</taxon>
        <taxon>Pentapetalae</taxon>
        <taxon>rosids</taxon>
        <taxon>fabids</taxon>
        <taxon>Malpighiales</taxon>
        <taxon>Passifloraceae</taxon>
        <taxon>Turnera</taxon>
    </lineage>
</organism>
<name>A0A9Q0FQQ7_9ROSI</name>
<gene>
    <name evidence="2" type="ORF">Tsubulata_041544</name>
</gene>
<reference evidence="2" key="1">
    <citation type="submission" date="2022-02" db="EMBL/GenBank/DDBJ databases">
        <authorList>
            <person name="Henning P.M."/>
            <person name="McCubbin A.G."/>
            <person name="Shore J.S."/>
        </authorList>
    </citation>
    <scope>NUCLEOTIDE SEQUENCE</scope>
    <source>
        <strain evidence="2">F60SS</strain>
        <tissue evidence="2">Leaves</tissue>
    </source>
</reference>
<accession>A0A9Q0FQQ7</accession>
<keyword evidence="1" id="KW-0732">Signal</keyword>
<reference evidence="2" key="2">
    <citation type="journal article" date="2023" name="Plants (Basel)">
        <title>Annotation of the Turnera subulata (Passifloraceae) Draft Genome Reveals the S-Locus Evolved after the Divergence of Turneroideae from Passifloroideae in a Stepwise Manner.</title>
        <authorList>
            <person name="Henning P.M."/>
            <person name="Roalson E.H."/>
            <person name="Mir W."/>
            <person name="McCubbin A.G."/>
            <person name="Shore J.S."/>
        </authorList>
    </citation>
    <scope>NUCLEOTIDE SEQUENCE</scope>
    <source>
        <strain evidence="2">F60SS</strain>
    </source>
</reference>
<evidence type="ECO:0000313" key="2">
    <source>
        <dbReference type="EMBL" id="KAJ4835134.1"/>
    </source>
</evidence>
<dbReference type="Gene3D" id="2.30.240.10">
    <property type="entry name" value="At5g01610-like"/>
    <property type="match status" value="1"/>
</dbReference>
<dbReference type="PANTHER" id="PTHR31676">
    <property type="entry name" value="T31J12.3 PROTEIN-RELATED"/>
    <property type="match status" value="1"/>
</dbReference>
<evidence type="ECO:0000313" key="3">
    <source>
        <dbReference type="Proteomes" id="UP001141552"/>
    </source>
</evidence>
<dbReference type="InterPro" id="IPR007493">
    <property type="entry name" value="DUF538"/>
</dbReference>
<evidence type="ECO:0000256" key="1">
    <source>
        <dbReference type="SAM" id="SignalP"/>
    </source>
</evidence>
<dbReference type="SUPFAM" id="SSF141562">
    <property type="entry name" value="At5g01610-like"/>
    <property type="match status" value="1"/>
</dbReference>
<proteinExistence type="predicted"/>
<keyword evidence="3" id="KW-1185">Reference proteome</keyword>
<dbReference type="AlphaFoldDB" id="A0A9Q0FQQ7"/>
<feature type="signal peptide" evidence="1">
    <location>
        <begin position="1"/>
        <end position="32"/>
    </location>
</feature>
<comment type="caution">
    <text evidence="2">The sequence shown here is derived from an EMBL/GenBank/DDBJ whole genome shotgun (WGS) entry which is preliminary data.</text>
</comment>
<sequence>MASSYSFGISATLAVLYLFSLVFLSVPHLSLCQQPDIHDLLPRMFGLPPGLIPNNVDSYHIPDTGAGPFSIQLSRPCSVRDPFPVEYAPEIRGIIRYHAVSGLMGVFVPIPNGDFVRLTDINVSDDGERIVFYAWGTSQTLPAQIFQQVPACEDGEAAALQSAV</sequence>
<protein>
    <submittedName>
        <fullName evidence="2">Uncharacterized protein</fullName>
    </submittedName>
</protein>
<dbReference type="InterPro" id="IPR036758">
    <property type="entry name" value="At5g01610-like"/>
</dbReference>
<dbReference type="EMBL" id="JAKUCV010004515">
    <property type="protein sequence ID" value="KAJ4835134.1"/>
    <property type="molecule type" value="Genomic_DNA"/>
</dbReference>
<feature type="chain" id="PRO_5040155912" evidence="1">
    <location>
        <begin position="33"/>
        <end position="164"/>
    </location>
</feature>
<dbReference type="OrthoDB" id="896406at2759"/>
<dbReference type="Proteomes" id="UP001141552">
    <property type="component" value="Unassembled WGS sequence"/>
</dbReference>
<dbReference type="Pfam" id="PF04398">
    <property type="entry name" value="DUF538"/>
    <property type="match status" value="1"/>
</dbReference>